<evidence type="ECO:0000313" key="6">
    <source>
        <dbReference type="Proteomes" id="UP000319502"/>
    </source>
</evidence>
<keyword evidence="6" id="KW-1185">Reference proteome</keyword>
<comment type="caution">
    <text evidence="5">The sequence shown here is derived from an EMBL/GenBank/DDBJ whole genome shotgun (WGS) entry which is preliminary data.</text>
</comment>
<dbReference type="OrthoDB" id="9803618at2"/>
<feature type="domain" description="Metalloprotease TldD/E C-terminal" evidence="3">
    <location>
        <begin position="238"/>
        <end position="445"/>
    </location>
</feature>
<dbReference type="Pfam" id="PF01523">
    <property type="entry name" value="PmbA_TldD_1st"/>
    <property type="match status" value="1"/>
</dbReference>
<dbReference type="GO" id="GO:0006508">
    <property type="term" value="P:proteolysis"/>
    <property type="evidence" value="ECO:0007669"/>
    <property type="project" value="UniProtKB-KW"/>
</dbReference>
<keyword evidence="5" id="KW-0482">Metalloprotease</keyword>
<feature type="domain" description="Metalloprotease TldD/E central" evidence="4">
    <location>
        <begin position="124"/>
        <end position="230"/>
    </location>
</feature>
<dbReference type="InterPro" id="IPR035068">
    <property type="entry name" value="TldD/PmbA_N"/>
</dbReference>
<comment type="similarity">
    <text evidence="1">Belongs to the peptidase U62 family.</text>
</comment>
<evidence type="ECO:0000259" key="2">
    <source>
        <dbReference type="Pfam" id="PF01523"/>
    </source>
</evidence>
<dbReference type="Pfam" id="PF19290">
    <property type="entry name" value="PmbA_TldD_2nd"/>
    <property type="match status" value="1"/>
</dbReference>
<evidence type="ECO:0000256" key="1">
    <source>
        <dbReference type="ARBA" id="ARBA00005836"/>
    </source>
</evidence>
<reference evidence="5 6" key="1">
    <citation type="submission" date="2019-07" db="EMBL/GenBank/DDBJ databases">
        <title>The pathways for chlorine oxyanion respiration interact through the shared metabolite chlorate.</title>
        <authorList>
            <person name="Barnum T.P."/>
            <person name="Cheng Y."/>
            <person name="Hill K.A."/>
            <person name="Lucas L.N."/>
            <person name="Carlson H.K."/>
            <person name="Coates J.D."/>
        </authorList>
    </citation>
    <scope>NUCLEOTIDE SEQUENCE [LARGE SCALE GENOMIC DNA]</scope>
    <source>
        <strain evidence="5 6">SFB-3</strain>
    </source>
</reference>
<proteinExistence type="inferred from homology"/>
<dbReference type="InterPro" id="IPR036059">
    <property type="entry name" value="TldD/PmbA_sf"/>
</dbReference>
<dbReference type="PANTHER" id="PTHR43421">
    <property type="entry name" value="METALLOPROTEASE PMBA"/>
    <property type="match status" value="1"/>
</dbReference>
<evidence type="ECO:0000259" key="4">
    <source>
        <dbReference type="Pfam" id="PF19290"/>
    </source>
</evidence>
<feature type="domain" description="Metalloprotease TldD/E N-terminal" evidence="2">
    <location>
        <begin position="36"/>
        <end position="96"/>
    </location>
</feature>
<dbReference type="RefSeq" id="WP_144309434.1">
    <property type="nucleotide sequence ID" value="NZ_VMNK01000007.1"/>
</dbReference>
<dbReference type="NCBIfam" id="NF008268">
    <property type="entry name" value="PRK11040.1"/>
    <property type="match status" value="1"/>
</dbReference>
<accession>A0A557QWA3</accession>
<dbReference type="GO" id="GO:0005829">
    <property type="term" value="C:cytosol"/>
    <property type="evidence" value="ECO:0007669"/>
    <property type="project" value="TreeGrafter"/>
</dbReference>
<evidence type="ECO:0000313" key="5">
    <source>
        <dbReference type="EMBL" id="TVO57195.1"/>
    </source>
</evidence>
<dbReference type="AlphaFoldDB" id="A0A557QWA3"/>
<gene>
    <name evidence="5" type="primary">pmbA</name>
    <name evidence="5" type="ORF">FHP91_09875</name>
</gene>
<protein>
    <submittedName>
        <fullName evidence="5">Metalloprotease PmbA</fullName>
    </submittedName>
</protein>
<dbReference type="InterPro" id="IPR002510">
    <property type="entry name" value="Metalloprtase-TldD/E_N"/>
</dbReference>
<name>A0A557QWA3_9RHOO</name>
<dbReference type="InterPro" id="IPR047657">
    <property type="entry name" value="PmbA"/>
</dbReference>
<sequence length="446" mass="47526">MSANGFSYSQDALREIASDILKYARDKGATACETDVSEGVGASVAVRRSEVDTIEYNRDKGIGVTVYVGQQRGYASSSDFTPTALRATVDAALSIARFTAADEFAGLADRELLATDFPDLDLHHPWDLPVEHAIELARECEAAAFERDPRISNSEGASVSRQESHFISANSLGFMGGYASTRHSVSCSVIAGEGDGMQRDYWYDSCRDASELASAKAIGHTAADRAVARLNGRQISTCDVPVIFEAPLAAGLIGSFVHAASGGALYRKSTFLLDSLGKTVFSPCINIAERAYIKKGLASGPFDDDGVQTRDRDVIIDGVLQGYFLGVYSARKLGMQTTGNGGGAHNLLVTPGQDDFKALVRRMGRGLIVTELLGHGVNYVTGDYSRGAAGFWVENGEIAYPVEEITIAGNLKDMLLGIEAVGSDVHRRGSKQTGSLLINRMTIAGA</sequence>
<dbReference type="InterPro" id="IPR045569">
    <property type="entry name" value="Metalloprtase-TldD/E_C"/>
</dbReference>
<dbReference type="Pfam" id="PF19289">
    <property type="entry name" value="PmbA_TldD_3rd"/>
    <property type="match status" value="1"/>
</dbReference>
<evidence type="ECO:0000259" key="3">
    <source>
        <dbReference type="Pfam" id="PF19289"/>
    </source>
</evidence>
<dbReference type="Gene3D" id="3.30.2290.10">
    <property type="entry name" value="PmbA/TldD superfamily"/>
    <property type="match status" value="1"/>
</dbReference>
<keyword evidence="5" id="KW-0378">Hydrolase</keyword>
<dbReference type="PANTHER" id="PTHR43421:SF1">
    <property type="entry name" value="METALLOPROTEASE PMBA"/>
    <property type="match status" value="1"/>
</dbReference>
<organism evidence="5 6">
    <name type="scientific">Denitromonas halophila</name>
    <dbReference type="NCBI Taxonomy" id="1629404"/>
    <lineage>
        <taxon>Bacteria</taxon>
        <taxon>Pseudomonadati</taxon>
        <taxon>Pseudomonadota</taxon>
        <taxon>Betaproteobacteria</taxon>
        <taxon>Rhodocyclales</taxon>
        <taxon>Zoogloeaceae</taxon>
        <taxon>Denitromonas</taxon>
    </lineage>
</organism>
<dbReference type="SUPFAM" id="SSF111283">
    <property type="entry name" value="Putative modulator of DNA gyrase, PmbA/TldD"/>
    <property type="match status" value="1"/>
</dbReference>
<dbReference type="GO" id="GO:0008237">
    <property type="term" value="F:metallopeptidase activity"/>
    <property type="evidence" value="ECO:0007669"/>
    <property type="project" value="UniProtKB-KW"/>
</dbReference>
<keyword evidence="5" id="KW-0645">Protease</keyword>
<dbReference type="Proteomes" id="UP000319502">
    <property type="component" value="Unassembled WGS sequence"/>
</dbReference>
<dbReference type="EMBL" id="VMNK01000007">
    <property type="protein sequence ID" value="TVO57195.1"/>
    <property type="molecule type" value="Genomic_DNA"/>
</dbReference>
<dbReference type="InterPro" id="IPR045570">
    <property type="entry name" value="Metalloprtase-TldD/E_cen_dom"/>
</dbReference>